<dbReference type="PANTHER" id="PTHR30408:SF12">
    <property type="entry name" value="TYPE I RESTRICTION ENZYME MJAVIII SPECIFICITY SUBUNIT"/>
    <property type="match status" value="1"/>
</dbReference>
<keyword evidence="2" id="KW-0238">DNA-binding</keyword>
<protein>
    <recommendedName>
        <fullName evidence="5">Restriction endonuclease subunit S</fullName>
    </recommendedName>
</protein>
<evidence type="ECO:0008006" key="5">
    <source>
        <dbReference type="Google" id="ProtNLM"/>
    </source>
</evidence>
<accession>A0ABU7V4V1</accession>
<comment type="caution">
    <text evidence="3">The sequence shown here is derived from an EMBL/GenBank/DDBJ whole genome shotgun (WGS) entry which is preliminary data.</text>
</comment>
<dbReference type="Proteomes" id="UP001351900">
    <property type="component" value="Unassembled WGS sequence"/>
</dbReference>
<sequence length="383" mass="41266">MTAYGWMPAKRLLRPIRATSGLIKGEVAIEPAEDLLPGFSASGQDVWLEHSAARASGPGIVLSAVGARCGKTFLADFPRWGAVANTASFGIAEGFDAKYVHYILNDENFWTKGGAAQPYVMIPESLRRRVWAPPLMEQRAIADYLDRETAQIDAFIAKNEELVTLLTERRAAAAQSEVEHHVGLGSRLKFHFREIDVRAGSKWEELPLLSVSIHHGVVPRDDDSESSSEASDLSHYKVASSGDIVLNRMRAFQGGLGVAPCTGLVSPDYAVLRPAPDVDPNWLALVMRTPRFVSEMVLRLRGIGTTDSGAVRTPRISVADLGAILVSVPGSTLQAAELHAVATSTTQIEAALLVAKRSVELARERRAALISAAVTGRIDVADA</sequence>
<evidence type="ECO:0000256" key="1">
    <source>
        <dbReference type="ARBA" id="ARBA00022747"/>
    </source>
</evidence>
<reference evidence="3 4" key="1">
    <citation type="submission" date="2024-01" db="EMBL/GenBank/DDBJ databases">
        <title>the genome sequence of strain Microbacterium schleiferi NBRC 15075.</title>
        <authorList>
            <person name="Ding Y."/>
            <person name="Zhang G."/>
        </authorList>
    </citation>
    <scope>NUCLEOTIDE SEQUENCE [LARGE SCALE GENOMIC DNA]</scope>
    <source>
        <strain evidence="3 4">NBRC 15075</strain>
    </source>
</reference>
<dbReference type="RefSeq" id="WP_331791203.1">
    <property type="nucleotide sequence ID" value="NZ_BAAAUO010000002.1"/>
</dbReference>
<dbReference type="InterPro" id="IPR052021">
    <property type="entry name" value="Type-I_RS_S_subunit"/>
</dbReference>
<evidence type="ECO:0000256" key="2">
    <source>
        <dbReference type="ARBA" id="ARBA00023125"/>
    </source>
</evidence>
<dbReference type="SUPFAM" id="SSF116734">
    <property type="entry name" value="DNA methylase specificity domain"/>
    <property type="match status" value="2"/>
</dbReference>
<evidence type="ECO:0000313" key="4">
    <source>
        <dbReference type="Proteomes" id="UP001351900"/>
    </source>
</evidence>
<gene>
    <name evidence="3" type="ORF">V2V91_06120</name>
</gene>
<name>A0ABU7V4V1_9MICO</name>
<proteinExistence type="predicted"/>
<dbReference type="PANTHER" id="PTHR30408">
    <property type="entry name" value="TYPE-1 RESTRICTION ENZYME ECOKI SPECIFICITY PROTEIN"/>
    <property type="match status" value="1"/>
</dbReference>
<dbReference type="Gene3D" id="3.90.220.20">
    <property type="entry name" value="DNA methylase specificity domains"/>
    <property type="match status" value="2"/>
</dbReference>
<organism evidence="3 4">
    <name type="scientific">Microbacterium schleiferi</name>
    <dbReference type="NCBI Taxonomy" id="69362"/>
    <lineage>
        <taxon>Bacteria</taxon>
        <taxon>Bacillati</taxon>
        <taxon>Actinomycetota</taxon>
        <taxon>Actinomycetes</taxon>
        <taxon>Micrococcales</taxon>
        <taxon>Microbacteriaceae</taxon>
        <taxon>Microbacterium</taxon>
    </lineage>
</organism>
<keyword evidence="4" id="KW-1185">Reference proteome</keyword>
<dbReference type="EMBL" id="JAZHOV010000003">
    <property type="protein sequence ID" value="MEF2254715.1"/>
    <property type="molecule type" value="Genomic_DNA"/>
</dbReference>
<evidence type="ECO:0000313" key="3">
    <source>
        <dbReference type="EMBL" id="MEF2254715.1"/>
    </source>
</evidence>
<dbReference type="InterPro" id="IPR044946">
    <property type="entry name" value="Restrct_endonuc_typeI_TRD_sf"/>
</dbReference>
<keyword evidence="1" id="KW-0680">Restriction system</keyword>